<dbReference type="Proteomes" id="UP000788993">
    <property type="component" value="Unassembled WGS sequence"/>
</dbReference>
<name>A0A9P8P1A5_9ASCO</name>
<protein>
    <submittedName>
        <fullName evidence="1">Uncharacterized protein</fullName>
    </submittedName>
</protein>
<dbReference type="AlphaFoldDB" id="A0A9P8P1A5"/>
<proteinExistence type="predicted"/>
<evidence type="ECO:0000313" key="2">
    <source>
        <dbReference type="Proteomes" id="UP000788993"/>
    </source>
</evidence>
<organism evidence="1 2">
    <name type="scientific">Ogataea polymorpha</name>
    <dbReference type="NCBI Taxonomy" id="460523"/>
    <lineage>
        <taxon>Eukaryota</taxon>
        <taxon>Fungi</taxon>
        <taxon>Dikarya</taxon>
        <taxon>Ascomycota</taxon>
        <taxon>Saccharomycotina</taxon>
        <taxon>Pichiomycetes</taxon>
        <taxon>Pichiales</taxon>
        <taxon>Pichiaceae</taxon>
        <taxon>Ogataea</taxon>
    </lineage>
</organism>
<gene>
    <name evidence="1" type="ORF">OGATHE_004410</name>
</gene>
<reference evidence="1" key="1">
    <citation type="journal article" date="2021" name="Open Biol.">
        <title>Shared evolutionary footprints suggest mitochondrial oxidative damage underlies multiple complex I losses in fungi.</title>
        <authorList>
            <person name="Schikora-Tamarit M.A."/>
            <person name="Marcet-Houben M."/>
            <person name="Nosek J."/>
            <person name="Gabaldon T."/>
        </authorList>
    </citation>
    <scope>NUCLEOTIDE SEQUENCE</scope>
    <source>
        <strain evidence="1">NCAIM Y.01608</strain>
    </source>
</reference>
<keyword evidence="2" id="KW-1185">Reference proteome</keyword>
<comment type="caution">
    <text evidence="1">The sequence shown here is derived from an EMBL/GenBank/DDBJ whole genome shotgun (WGS) entry which is preliminary data.</text>
</comment>
<sequence>MVEFEVIERESATAFNLKELREESSGIRWSVELDASAGRKTGMLVSLGLWPESSSVVSAVKKVRILDWYEKLRLSERPREFENVDSDRLSGDTGLLSAGSGSVSWSWMTISDSSCHLLRFHELMERLSPSS</sequence>
<reference evidence="1" key="2">
    <citation type="submission" date="2021-01" db="EMBL/GenBank/DDBJ databases">
        <authorList>
            <person name="Schikora-Tamarit M.A."/>
        </authorList>
    </citation>
    <scope>NUCLEOTIDE SEQUENCE</scope>
    <source>
        <strain evidence="1">NCAIM Y.01608</strain>
    </source>
</reference>
<accession>A0A9P8P1A5</accession>
<dbReference type="EMBL" id="JAEUBD010001266">
    <property type="protein sequence ID" value="KAH3662834.1"/>
    <property type="molecule type" value="Genomic_DNA"/>
</dbReference>
<evidence type="ECO:0000313" key="1">
    <source>
        <dbReference type="EMBL" id="KAH3662834.1"/>
    </source>
</evidence>